<keyword evidence="4" id="KW-0132">Cell division</keyword>
<dbReference type="GO" id="GO:0051301">
    <property type="term" value="P:cell division"/>
    <property type="evidence" value="ECO:0007669"/>
    <property type="project" value="UniProtKB-KW"/>
</dbReference>
<evidence type="ECO:0000256" key="8">
    <source>
        <dbReference type="ARBA" id="ARBA00023306"/>
    </source>
</evidence>
<dbReference type="InterPro" id="IPR004953">
    <property type="entry name" value="EB1_C"/>
</dbReference>
<evidence type="ECO:0000256" key="2">
    <source>
        <dbReference type="ARBA" id="ARBA00010729"/>
    </source>
</evidence>
<name>A0A7E4ZX22_PANRE</name>
<dbReference type="SUPFAM" id="SSF47576">
    <property type="entry name" value="Calponin-homology domain, CH-domain"/>
    <property type="match status" value="1"/>
</dbReference>
<keyword evidence="10" id="KW-0175">Coiled coil</keyword>
<keyword evidence="12" id="KW-0812">Transmembrane</keyword>
<evidence type="ECO:0000256" key="12">
    <source>
        <dbReference type="SAM" id="Phobius"/>
    </source>
</evidence>
<feature type="compositionally biased region" description="Pro residues" evidence="11">
    <location>
        <begin position="484"/>
        <end position="495"/>
    </location>
</feature>
<feature type="transmembrane region" description="Helical" evidence="12">
    <location>
        <begin position="54"/>
        <end position="79"/>
    </location>
</feature>
<feature type="transmembrane region" description="Helical" evidence="12">
    <location>
        <begin position="159"/>
        <end position="185"/>
    </location>
</feature>
<feature type="coiled-coil region" evidence="10">
    <location>
        <begin position="537"/>
        <end position="592"/>
    </location>
</feature>
<feature type="transmembrane region" description="Helical" evidence="12">
    <location>
        <begin position="246"/>
        <end position="269"/>
    </location>
</feature>
<feature type="transmembrane region" description="Helical" evidence="12">
    <location>
        <begin position="206"/>
        <end position="234"/>
    </location>
</feature>
<dbReference type="Pfam" id="PF10318">
    <property type="entry name" value="7TM_GPCR_Srh"/>
    <property type="match status" value="1"/>
</dbReference>
<feature type="compositionally biased region" description="Low complexity" evidence="11">
    <location>
        <begin position="496"/>
        <end position="527"/>
    </location>
</feature>
<evidence type="ECO:0000259" key="13">
    <source>
        <dbReference type="PROSITE" id="PS50021"/>
    </source>
</evidence>
<dbReference type="InterPro" id="IPR019422">
    <property type="entry name" value="7TM_GPCR_serpentine_rcpt_Srh"/>
</dbReference>
<evidence type="ECO:0000256" key="10">
    <source>
        <dbReference type="SAM" id="Coils"/>
    </source>
</evidence>
<comment type="similarity">
    <text evidence="2">Belongs to the MAPRE family.</text>
</comment>
<evidence type="ECO:0000256" key="11">
    <source>
        <dbReference type="SAM" id="MobiDB-lite"/>
    </source>
</evidence>
<evidence type="ECO:0000256" key="9">
    <source>
        <dbReference type="PROSITE-ProRule" id="PRU00576"/>
    </source>
</evidence>
<dbReference type="InterPro" id="IPR036872">
    <property type="entry name" value="CH_dom_sf"/>
</dbReference>
<dbReference type="InterPro" id="IPR001715">
    <property type="entry name" value="CH_dom"/>
</dbReference>
<keyword evidence="5 9" id="KW-0493">Microtubule</keyword>
<evidence type="ECO:0000256" key="3">
    <source>
        <dbReference type="ARBA" id="ARBA00022490"/>
    </source>
</evidence>
<dbReference type="Gene3D" id="1.20.5.1430">
    <property type="match status" value="1"/>
</dbReference>
<dbReference type="GO" id="GO:0005874">
    <property type="term" value="C:microtubule"/>
    <property type="evidence" value="ECO:0007669"/>
    <property type="project" value="UniProtKB-KW"/>
</dbReference>
<comment type="subcellular location">
    <subcellularLocation>
        <location evidence="1">Cytoplasm</location>
        <location evidence="1">Cytoskeleton</location>
    </subcellularLocation>
</comment>
<dbReference type="InterPro" id="IPR036133">
    <property type="entry name" value="EB1_C_sf"/>
</dbReference>
<evidence type="ECO:0000259" key="14">
    <source>
        <dbReference type="PROSITE" id="PS51230"/>
    </source>
</evidence>
<feature type="transmembrane region" description="Helical" evidence="12">
    <location>
        <begin position="100"/>
        <end position="122"/>
    </location>
</feature>
<evidence type="ECO:0000256" key="1">
    <source>
        <dbReference type="ARBA" id="ARBA00004245"/>
    </source>
</evidence>
<evidence type="ECO:0000256" key="4">
    <source>
        <dbReference type="ARBA" id="ARBA00022618"/>
    </source>
</evidence>
<keyword evidence="15" id="KW-1185">Reference proteome</keyword>
<dbReference type="GO" id="GO:0008017">
    <property type="term" value="F:microtubule binding"/>
    <property type="evidence" value="ECO:0007669"/>
    <property type="project" value="InterPro"/>
</dbReference>
<dbReference type="SUPFAM" id="SSF140612">
    <property type="entry name" value="EB1 dimerisation domain-like"/>
    <property type="match status" value="1"/>
</dbReference>
<proteinExistence type="inferred from homology"/>
<dbReference type="InterPro" id="IPR027328">
    <property type="entry name" value="MAPRE"/>
</dbReference>
<feature type="region of interest" description="Disordered" evidence="11">
    <location>
        <begin position="644"/>
        <end position="685"/>
    </location>
</feature>
<feature type="region of interest" description="Disordered" evidence="11">
    <location>
        <begin position="471"/>
        <end position="537"/>
    </location>
</feature>
<feature type="compositionally biased region" description="Low complexity" evidence="11">
    <location>
        <begin position="670"/>
        <end position="681"/>
    </location>
</feature>
<keyword evidence="3" id="KW-0963">Cytoplasm</keyword>
<keyword evidence="7" id="KW-0206">Cytoskeleton</keyword>
<dbReference type="Pfam" id="PF00307">
    <property type="entry name" value="CH"/>
    <property type="match status" value="1"/>
</dbReference>
<dbReference type="PANTHER" id="PTHR10623">
    <property type="entry name" value="MICROTUBULE-ASSOCIATED PROTEIN RP/EB FAMILY MEMBER"/>
    <property type="match status" value="1"/>
</dbReference>
<keyword evidence="12" id="KW-1133">Transmembrane helix</keyword>
<accession>A0A7E4ZX22</accession>
<protein>
    <submittedName>
        <fullName evidence="16">G protein-coupled receptor</fullName>
    </submittedName>
</protein>
<organism evidence="15 16">
    <name type="scientific">Panagrellus redivivus</name>
    <name type="common">Microworm</name>
    <dbReference type="NCBI Taxonomy" id="6233"/>
    <lineage>
        <taxon>Eukaryota</taxon>
        <taxon>Metazoa</taxon>
        <taxon>Ecdysozoa</taxon>
        <taxon>Nematoda</taxon>
        <taxon>Chromadorea</taxon>
        <taxon>Rhabditida</taxon>
        <taxon>Tylenchina</taxon>
        <taxon>Panagrolaimomorpha</taxon>
        <taxon>Panagrolaimoidea</taxon>
        <taxon>Panagrolaimidae</taxon>
        <taxon>Panagrellus</taxon>
    </lineage>
</organism>
<feature type="domain" description="Calponin-homology (CH)" evidence="13">
    <location>
        <begin position="347"/>
        <end position="449"/>
    </location>
</feature>
<dbReference type="PROSITE" id="PS50021">
    <property type="entry name" value="CH"/>
    <property type="match status" value="1"/>
</dbReference>
<evidence type="ECO:0000256" key="6">
    <source>
        <dbReference type="ARBA" id="ARBA00022776"/>
    </source>
</evidence>
<evidence type="ECO:0000313" key="15">
    <source>
        <dbReference type="Proteomes" id="UP000492821"/>
    </source>
</evidence>
<feature type="domain" description="EB1 C-terminal" evidence="14">
    <location>
        <begin position="550"/>
        <end position="620"/>
    </location>
</feature>
<keyword evidence="12" id="KW-0472">Membrane</keyword>
<evidence type="ECO:0000256" key="5">
    <source>
        <dbReference type="ARBA" id="ARBA00022701"/>
    </source>
</evidence>
<dbReference type="Proteomes" id="UP000492821">
    <property type="component" value="Unassembled WGS sequence"/>
</dbReference>
<keyword evidence="8" id="KW-0131">Cell cycle</keyword>
<reference evidence="15" key="1">
    <citation type="journal article" date="2013" name="Genetics">
        <title>The draft genome and transcriptome of Panagrellus redivivus are shaped by the harsh demands of a free-living lifestyle.</title>
        <authorList>
            <person name="Srinivasan J."/>
            <person name="Dillman A.R."/>
            <person name="Macchietto M.G."/>
            <person name="Heikkinen L."/>
            <person name="Lakso M."/>
            <person name="Fracchia K.M."/>
            <person name="Antoshechkin I."/>
            <person name="Mortazavi A."/>
            <person name="Wong G."/>
            <person name="Sternberg P.W."/>
        </authorList>
    </citation>
    <scope>NUCLEOTIDE SEQUENCE [LARGE SCALE GENOMIC DNA]</scope>
    <source>
        <strain evidence="15">MT8872</strain>
    </source>
</reference>
<feature type="compositionally biased region" description="Low complexity" evidence="11">
    <location>
        <begin position="472"/>
        <end position="483"/>
    </location>
</feature>
<sequence>MQTYRYFLCTFIFWDAIFNVTVGFFILPVPLFPSYGIIACGFAEDLQQIFGPNVVRVFICAAFWCGADLIQLQDFCLVYRFTALHPNKNLRKWFMSWPSMLVFHVIGFAICFATCIPIWYTVIDEADEAAYMAHYDPSIFKAIQPGDVTTFFKVASPIWTYYCPAVLIGFGLHFILSATISISIIRFLSQNAHAFSVKVYRLHKQLTIVLILQIFTPLIFMIIPISILVMYTLYLKIPVNATAAHFGILLLTVYPSTNTIITIICVTPYRRFTTNWIRALVTVPPIVKQDIQASVSPFNAFSTVENHCPSVCIHWIVAMALNRKRLEAQGRGEMVVNVFFSAVTSATMSRHELLAWINESLQANFTKIEEMATGAGYCGLTDCLFPGQINLKKVKWNSRNDVDWLNNWQVLQQAWKKLGVDKPVPVNALMKGKFQDNLEFLQWFKKFFDANWEDHEYNALEARGGADLPSLAPVGGARTARAPAPRPAPTRPAPARPTTAAAPPARRVAAAPATAAPAASTRPARTSNIGTTRAAPSAAESAQIAALTKAKAELEAQVAELVNEKAELTQIAEELTNERDFYYNKLREVEVVCTEVGEDASIPARQITEIIFRTDDGFEAVGEPEGEEHDIQPQGDIIPAEEEEAPVEANGTAASEVDENSPVKEALAAPISPIEPTETPTKSVPAVTDAQVVEKVDHELQDALKHQVNLDDTDTF</sequence>
<reference evidence="16" key="2">
    <citation type="submission" date="2020-10" db="UniProtKB">
        <authorList>
            <consortium name="WormBaseParasite"/>
        </authorList>
    </citation>
    <scope>IDENTIFICATION</scope>
</reference>
<dbReference type="Gene3D" id="1.10.418.10">
    <property type="entry name" value="Calponin-like domain"/>
    <property type="match status" value="1"/>
</dbReference>
<dbReference type="PROSITE" id="PS51230">
    <property type="entry name" value="EB1_C"/>
    <property type="match status" value="1"/>
</dbReference>
<dbReference type="AlphaFoldDB" id="A0A7E4ZX22"/>
<feature type="transmembrane region" description="Helical" evidence="12">
    <location>
        <begin position="7"/>
        <end position="27"/>
    </location>
</feature>
<evidence type="ECO:0000313" key="16">
    <source>
        <dbReference type="WBParaSite" id="Pan_g22498.t1"/>
    </source>
</evidence>
<dbReference type="Pfam" id="PF03271">
    <property type="entry name" value="EB1"/>
    <property type="match status" value="1"/>
</dbReference>
<keyword evidence="6" id="KW-0498">Mitosis</keyword>
<dbReference type="WBParaSite" id="Pan_g22498.t1">
    <property type="protein sequence ID" value="Pan_g22498.t1"/>
    <property type="gene ID" value="Pan_g22498"/>
</dbReference>
<dbReference type="FunFam" id="1.10.418.10:FF:000007">
    <property type="entry name" value="Microtubule-associated protein, RP/EB family, member 2"/>
    <property type="match status" value="1"/>
</dbReference>
<evidence type="ECO:0000256" key="7">
    <source>
        <dbReference type="ARBA" id="ARBA00023212"/>
    </source>
</evidence>